<reference evidence="4 5" key="1">
    <citation type="submission" date="2024-01" db="EMBL/GenBank/DDBJ databases">
        <title>Characterization of antibiotic resistant novel bacterial strains and their environmental applications.</title>
        <authorList>
            <person name="Manzoor S."/>
            <person name="Abbas S."/>
            <person name="Arshad M."/>
            <person name="Ahmed I."/>
        </authorList>
    </citation>
    <scope>NUCLEOTIDE SEQUENCE [LARGE SCALE GENOMIC DNA]</scope>
    <source>
        <strain evidence="4 5">NCCP-602</strain>
    </source>
</reference>
<dbReference type="PANTHER" id="PTHR37461:SF1">
    <property type="entry name" value="ANTI-SIGMA-K FACTOR RSKA"/>
    <property type="match status" value="1"/>
</dbReference>
<feature type="transmembrane region" description="Helical" evidence="2">
    <location>
        <begin position="138"/>
        <end position="160"/>
    </location>
</feature>
<evidence type="ECO:0000313" key="4">
    <source>
        <dbReference type="EMBL" id="GAA0034457.1"/>
    </source>
</evidence>
<organism evidence="4 5">
    <name type="scientific">Brevibacterium metallidurans</name>
    <dbReference type="NCBI Taxonomy" id="1482676"/>
    <lineage>
        <taxon>Bacteria</taxon>
        <taxon>Bacillati</taxon>
        <taxon>Actinomycetota</taxon>
        <taxon>Actinomycetes</taxon>
        <taxon>Micrococcales</taxon>
        <taxon>Brevibacteriaceae</taxon>
        <taxon>Brevibacterium</taxon>
    </lineage>
</organism>
<keyword evidence="2" id="KW-0472">Membrane</keyword>
<dbReference type="EMBL" id="BAAAAF010000001">
    <property type="protein sequence ID" value="GAA0034457.1"/>
    <property type="molecule type" value="Genomic_DNA"/>
</dbReference>
<dbReference type="InterPro" id="IPR018764">
    <property type="entry name" value="RskA_C"/>
</dbReference>
<accession>A0ABP3C489</accession>
<dbReference type="InterPro" id="IPR051474">
    <property type="entry name" value="Anti-sigma-K/W_factor"/>
</dbReference>
<gene>
    <name evidence="4" type="ORF">NCCP602_04180</name>
</gene>
<evidence type="ECO:0000259" key="3">
    <source>
        <dbReference type="Pfam" id="PF10099"/>
    </source>
</evidence>
<feature type="domain" description="Anti-sigma K factor RskA C-terminal" evidence="3">
    <location>
        <begin position="141"/>
        <end position="283"/>
    </location>
</feature>
<protein>
    <recommendedName>
        <fullName evidence="3">Anti-sigma K factor RskA C-terminal domain-containing protein</fullName>
    </recommendedName>
</protein>
<evidence type="ECO:0000313" key="5">
    <source>
        <dbReference type="Proteomes" id="UP001498238"/>
    </source>
</evidence>
<dbReference type="PANTHER" id="PTHR37461">
    <property type="entry name" value="ANTI-SIGMA-K FACTOR RSKA"/>
    <property type="match status" value="1"/>
</dbReference>
<feature type="compositionally biased region" description="Low complexity" evidence="1">
    <location>
        <begin position="80"/>
        <end position="125"/>
    </location>
</feature>
<sequence>MSADRDYLAAGLALGGLSDDELAEARALTETDPEFRAEVEAYADTVALMALSDEPQTVSAETRQAILAVPDAVAREDPPAEAAPRNSEPTTAAPIGSTSSAAGSGSASAAPSATESESAASAEPIDLAQRRRRRMRTWLPWAAAAAAVILVVTGFSVNAWQMQRKQDAVAERLEHTQRTLDDATRLLSAPDLKASTTVLATGGTVTVVSSEAEQAIRVSTADVADPQDKSLQMWVIGADGAKSAGLLVGSLAYVDDSTFGAGSQFGITVEPSGGSEQPTTEPILAVDL</sequence>
<dbReference type="Pfam" id="PF10099">
    <property type="entry name" value="RskA_C"/>
    <property type="match status" value="1"/>
</dbReference>
<evidence type="ECO:0000256" key="1">
    <source>
        <dbReference type="SAM" id="MobiDB-lite"/>
    </source>
</evidence>
<feature type="region of interest" description="Disordered" evidence="1">
    <location>
        <begin position="71"/>
        <end position="125"/>
    </location>
</feature>
<comment type="caution">
    <text evidence="4">The sequence shown here is derived from an EMBL/GenBank/DDBJ whole genome shotgun (WGS) entry which is preliminary data.</text>
</comment>
<keyword evidence="2" id="KW-1133">Transmembrane helix</keyword>
<name>A0ABP3C489_9MICO</name>
<dbReference type="Proteomes" id="UP001498238">
    <property type="component" value="Unassembled WGS sequence"/>
</dbReference>
<keyword evidence="2" id="KW-0812">Transmembrane</keyword>
<proteinExistence type="predicted"/>
<evidence type="ECO:0000256" key="2">
    <source>
        <dbReference type="SAM" id="Phobius"/>
    </source>
</evidence>
<keyword evidence="5" id="KW-1185">Reference proteome</keyword>
<dbReference type="RefSeq" id="WP_339391435.1">
    <property type="nucleotide sequence ID" value="NZ_BAAAAF010000001.1"/>
</dbReference>